<sequence length="186" mass="21651">MALVTSKRLLWVRLVLLTVIGYKLLVDPESVLQFNGVLVLSSAMGLPILMYNEKSQVYGLVGVLFIGMVVSDVGPLLETNVKYFETTVLLRLIYSLLLCVYCYMSDYLPVCNSAVFSYAFIETWFGILQYNCLREEHYKRDEQKRLELNELSDKYDRGELTKEDARKYEKSLSEEEYKKIMSEFKK</sequence>
<accession>A0A7D9D0B8</accession>
<dbReference type="EMBL" id="CABFWN010000002">
    <property type="protein sequence ID" value="VUG17812.1"/>
    <property type="molecule type" value="Genomic_DNA"/>
</dbReference>
<evidence type="ECO:0000256" key="1">
    <source>
        <dbReference type="SAM" id="Phobius"/>
    </source>
</evidence>
<dbReference type="Proteomes" id="UP000568158">
    <property type="component" value="Unassembled WGS sequence"/>
</dbReference>
<evidence type="ECO:0000313" key="3">
    <source>
        <dbReference type="EMBL" id="VUG17812.1"/>
    </source>
</evidence>
<dbReference type="PANTHER" id="PTHR28029">
    <property type="entry name" value="PROTEIN ILM1"/>
    <property type="match status" value="1"/>
</dbReference>
<reference evidence="3 4" key="1">
    <citation type="submission" date="2019-07" db="EMBL/GenBank/DDBJ databases">
        <authorList>
            <person name="Friedrich A."/>
            <person name="Schacherer J."/>
        </authorList>
    </citation>
    <scope>NUCLEOTIDE SEQUENCE [LARGE SCALE GENOMIC DNA]</scope>
</reference>
<dbReference type="Pfam" id="PF10311">
    <property type="entry name" value="Ilm1"/>
    <property type="match status" value="1"/>
</dbReference>
<protein>
    <submittedName>
        <fullName evidence="3">DEBR0S2_16886g1_1</fullName>
    </submittedName>
</protein>
<dbReference type="InterPro" id="IPR018815">
    <property type="entry name" value="Incr_loss_mito_DNA_1"/>
</dbReference>
<dbReference type="AlphaFoldDB" id="A0A7D9D0B8"/>
<proteinExistence type="predicted"/>
<evidence type="ECO:0000313" key="4">
    <source>
        <dbReference type="Proteomes" id="UP000478008"/>
    </source>
</evidence>
<keyword evidence="1" id="KW-0472">Membrane</keyword>
<dbReference type="PANTHER" id="PTHR28029:SF1">
    <property type="entry name" value="PROTEIN ILM1"/>
    <property type="match status" value="1"/>
</dbReference>
<dbReference type="EMBL" id="JABCYN010000030">
    <property type="protein sequence ID" value="KAF6009695.1"/>
    <property type="molecule type" value="Genomic_DNA"/>
</dbReference>
<gene>
    <name evidence="3" type="ORF">DEBR0S2_16886G</name>
    <name evidence="2" type="ORF">HII12_003241</name>
</gene>
<name>A0A7D9D0B8_DEKBR</name>
<dbReference type="OMA" id="CDLMWQF"/>
<feature type="transmembrane region" description="Helical" evidence="1">
    <location>
        <begin position="31"/>
        <end position="50"/>
    </location>
</feature>
<feature type="transmembrane region" description="Helical" evidence="1">
    <location>
        <begin position="83"/>
        <end position="104"/>
    </location>
</feature>
<dbReference type="Proteomes" id="UP000478008">
    <property type="component" value="Unassembled WGS sequence"/>
</dbReference>
<keyword evidence="1" id="KW-1133">Transmembrane helix</keyword>
<evidence type="ECO:0000313" key="5">
    <source>
        <dbReference type="Proteomes" id="UP000568158"/>
    </source>
</evidence>
<feature type="transmembrane region" description="Helical" evidence="1">
    <location>
        <begin position="57"/>
        <end position="77"/>
    </location>
</feature>
<evidence type="ECO:0000313" key="2">
    <source>
        <dbReference type="EMBL" id="KAF6009695.1"/>
    </source>
</evidence>
<keyword evidence="4" id="KW-1185">Reference proteome</keyword>
<keyword evidence="1" id="KW-0812">Transmembrane</keyword>
<reference evidence="2 5" key="2">
    <citation type="journal article" date="2020" name="Appl. Microbiol. Biotechnol.">
        <title>Targeted gene deletion in Brettanomyces bruxellensis with an expression-free CRISPR-Cas9 system.</title>
        <authorList>
            <person name="Varela C."/>
            <person name="Bartel C."/>
            <person name="Onetto C."/>
            <person name="Borneman A."/>
        </authorList>
    </citation>
    <scope>NUCLEOTIDE SEQUENCE [LARGE SCALE GENOMIC DNA]</scope>
    <source>
        <strain evidence="2 5">AWRI1613</strain>
    </source>
</reference>
<organism evidence="3 4">
    <name type="scientific">Dekkera bruxellensis</name>
    <name type="common">Brettanomyces custersii</name>
    <dbReference type="NCBI Taxonomy" id="5007"/>
    <lineage>
        <taxon>Eukaryota</taxon>
        <taxon>Fungi</taxon>
        <taxon>Dikarya</taxon>
        <taxon>Ascomycota</taxon>
        <taxon>Saccharomycotina</taxon>
        <taxon>Pichiomycetes</taxon>
        <taxon>Pichiales</taxon>
        <taxon>Pichiaceae</taxon>
        <taxon>Brettanomyces</taxon>
    </lineage>
</organism>